<dbReference type="FunFam" id="1.20.1260.60:FF:000002">
    <property type="entry name" value="Vacuolar protein sorting-associated protein IST1"/>
    <property type="match status" value="1"/>
</dbReference>
<feature type="compositionally biased region" description="Basic residues" evidence="2">
    <location>
        <begin position="414"/>
        <end position="426"/>
    </location>
</feature>
<name>A0AAD3SNR6_NEPGR</name>
<evidence type="ECO:0008006" key="5">
    <source>
        <dbReference type="Google" id="ProtNLM"/>
    </source>
</evidence>
<evidence type="ECO:0000256" key="1">
    <source>
        <dbReference type="ARBA" id="ARBA00005536"/>
    </source>
</evidence>
<sequence>MLDGLLGRGALYSKCKSLIKQTRMRIDVIRRKRNATQKFMKKDIADLLANGLEPNAYGRTEGLIVELILASCYDFIDYICEIILKHLSVMQKHRECPEDCMEAVASLMYAAARFSDLPELRDLRNMFQERYGDSLEYKVNQKLVENIAPKPPSVETKLQLLQDIASEFSIKWDPRGFEQRMLNSSSSAQLQPRILLPLHAVGSNFVAPPVEDIVQKPEKNHFLSKERTDATKQNKGREFVHDNGHQICTGREGILLSSDEMNPKICKGQEITSKCRPTGFREEIFQKRQVHDISISSIRDPTVDSYNSLNLENTNRGTAVAGNPSSGKISELVNSPHKLDDRRDEIELKRDCQSASSQGKAKSLPTMSKMNVPYAGNNKFSEDGIPNSSSEMHGEEAEASKSNFRSAIPPPYVKPRKSKNKAHFRTNHREVDSTGSHGDTSTYQDGNRLEKLQTRPDLSSNEKQSVFPESAEGHGRYTEEYYKDDSTVNPTPRRRSSRRKHLKSSSAYEYKSSEEETRRVVGRISSSRRKGESRRGLQILFDDDNNGRDDEEERMIDKLLLHYSKKPSTVEPGNPRIKCKAESTDSSIISFLNEAQNGTKAAADFEPQPSRSISLPREQATLLEPKKVFARASSFQQETSTHARHVHPKLPDYDDLAARFAALRRNKE</sequence>
<accession>A0AAD3SNR6</accession>
<gene>
    <name evidence="3" type="ORF">Nepgr_015517</name>
</gene>
<organism evidence="3 4">
    <name type="scientific">Nepenthes gracilis</name>
    <name type="common">Slender pitcher plant</name>
    <dbReference type="NCBI Taxonomy" id="150966"/>
    <lineage>
        <taxon>Eukaryota</taxon>
        <taxon>Viridiplantae</taxon>
        <taxon>Streptophyta</taxon>
        <taxon>Embryophyta</taxon>
        <taxon>Tracheophyta</taxon>
        <taxon>Spermatophyta</taxon>
        <taxon>Magnoliopsida</taxon>
        <taxon>eudicotyledons</taxon>
        <taxon>Gunneridae</taxon>
        <taxon>Pentapetalae</taxon>
        <taxon>Caryophyllales</taxon>
        <taxon>Nepenthaceae</taxon>
        <taxon>Nepenthes</taxon>
    </lineage>
</organism>
<dbReference type="AlphaFoldDB" id="A0AAD3SNR6"/>
<feature type="compositionally biased region" description="Polar residues" evidence="2">
    <location>
        <begin position="433"/>
        <end position="445"/>
    </location>
</feature>
<evidence type="ECO:0000256" key="2">
    <source>
        <dbReference type="SAM" id="MobiDB-lite"/>
    </source>
</evidence>
<dbReference type="PANTHER" id="PTHR12161:SF14">
    <property type="entry name" value="REGULATOR OF VPS4 ACTIVITY IN THE MVB PATHWAY PROTEIN"/>
    <property type="match status" value="1"/>
</dbReference>
<evidence type="ECO:0000313" key="3">
    <source>
        <dbReference type="EMBL" id="GMH13676.1"/>
    </source>
</evidence>
<protein>
    <recommendedName>
        <fullName evidence="5">IST1-like protein</fullName>
    </recommendedName>
</protein>
<dbReference type="InterPro" id="IPR042277">
    <property type="entry name" value="IST1-like"/>
</dbReference>
<dbReference type="Pfam" id="PF03398">
    <property type="entry name" value="Ist1"/>
    <property type="match status" value="1"/>
</dbReference>
<evidence type="ECO:0000313" key="4">
    <source>
        <dbReference type="Proteomes" id="UP001279734"/>
    </source>
</evidence>
<comment type="similarity">
    <text evidence="1">Belongs to the IST1 family.</text>
</comment>
<feature type="compositionally biased region" description="Basic and acidic residues" evidence="2">
    <location>
        <begin position="471"/>
        <end position="486"/>
    </location>
</feature>
<reference evidence="3" key="1">
    <citation type="submission" date="2023-05" db="EMBL/GenBank/DDBJ databases">
        <title>Nepenthes gracilis genome sequencing.</title>
        <authorList>
            <person name="Fukushima K."/>
        </authorList>
    </citation>
    <scope>NUCLEOTIDE SEQUENCE</scope>
    <source>
        <strain evidence="3">SING2019-196</strain>
    </source>
</reference>
<dbReference type="Gene3D" id="1.20.1260.60">
    <property type="entry name" value="Vacuolar protein sorting-associated protein Ist1"/>
    <property type="match status" value="1"/>
</dbReference>
<feature type="compositionally biased region" description="Basic residues" evidence="2">
    <location>
        <begin position="492"/>
        <end position="503"/>
    </location>
</feature>
<dbReference type="PANTHER" id="PTHR12161">
    <property type="entry name" value="IST1 FAMILY MEMBER"/>
    <property type="match status" value="1"/>
</dbReference>
<dbReference type="InterPro" id="IPR005061">
    <property type="entry name" value="Ist1"/>
</dbReference>
<feature type="compositionally biased region" description="Polar residues" evidence="2">
    <location>
        <begin position="353"/>
        <end position="369"/>
    </location>
</feature>
<dbReference type="GO" id="GO:0015031">
    <property type="term" value="P:protein transport"/>
    <property type="evidence" value="ECO:0007669"/>
    <property type="project" value="InterPro"/>
</dbReference>
<dbReference type="EMBL" id="BSYO01000013">
    <property type="protein sequence ID" value="GMH13676.1"/>
    <property type="molecule type" value="Genomic_DNA"/>
</dbReference>
<proteinExistence type="inferred from homology"/>
<dbReference type="Proteomes" id="UP001279734">
    <property type="component" value="Unassembled WGS sequence"/>
</dbReference>
<feature type="region of interest" description="Disordered" evidence="2">
    <location>
        <begin position="349"/>
        <end position="533"/>
    </location>
</feature>
<comment type="caution">
    <text evidence="3">The sequence shown here is derived from an EMBL/GenBank/DDBJ whole genome shotgun (WGS) entry which is preliminary data.</text>
</comment>
<keyword evidence="4" id="KW-1185">Reference proteome</keyword>